<evidence type="ECO:0000313" key="3">
    <source>
        <dbReference type="EMBL" id="EGQ16240.1"/>
    </source>
</evidence>
<feature type="chain" id="PRO_5010496606" evidence="1">
    <location>
        <begin position="24"/>
        <end position="688"/>
    </location>
</feature>
<dbReference type="PANTHER" id="PTHR43301">
    <property type="entry name" value="ARABINAN ENDO-1,5-ALPHA-L-ARABINOSIDASE"/>
    <property type="match status" value="1"/>
</dbReference>
<dbReference type="PANTHER" id="PTHR43301:SF3">
    <property type="entry name" value="ARABINAN ENDO-1,5-ALPHA-L-ARABINOSIDASE A-RELATED"/>
    <property type="match status" value="1"/>
</dbReference>
<dbReference type="Proteomes" id="UP000010862">
    <property type="component" value="Chromosome 1"/>
</dbReference>
<dbReference type="PATRIC" id="fig|908937.9.peg.901"/>
<accession>F9D1J2</accession>
<dbReference type="KEGG" id="pdt:Prede_0860"/>
<dbReference type="AlphaFoldDB" id="F9D1J2"/>
<gene>
    <name evidence="2" type="ordered locus">Prede_0860</name>
    <name evidence="3" type="ORF">HMPREF9136_0720</name>
</gene>
<dbReference type="EMBL" id="CP003368">
    <property type="protein sequence ID" value="AGB28204.1"/>
    <property type="molecule type" value="Genomic_DNA"/>
</dbReference>
<reference evidence="2" key="3">
    <citation type="submission" date="2012-02" db="EMBL/GenBank/DDBJ databases">
        <title>Complete sequence of chromosome 1 of Prevotella dentalis DSM 3688.</title>
        <authorList>
            <consortium name="US DOE Joint Genome Institute (JGI-PGF)"/>
            <person name="Lucas S."/>
            <person name="Copeland A."/>
            <person name="Lapidus A."/>
            <person name="Glavina del Rio T."/>
            <person name="Dalin E."/>
            <person name="Tice H."/>
            <person name="Bruce D."/>
            <person name="Goodwin L."/>
            <person name="Pitluck S."/>
            <person name="Peters L."/>
            <person name="Mikhailova N."/>
            <person name="Chertkov O."/>
            <person name="Kyrpides N."/>
            <person name="Mavromatis K."/>
            <person name="Ivanova N."/>
            <person name="Brettin T."/>
            <person name="Detter J.C."/>
            <person name="Han C."/>
            <person name="Larimer F."/>
            <person name="Land M."/>
            <person name="Hauser L."/>
            <person name="Markowitz V."/>
            <person name="Cheng J.-F."/>
            <person name="Hugenholtz P."/>
            <person name="Woyke T."/>
            <person name="Wu D."/>
            <person name="Gronow S."/>
            <person name="Wellnitz S."/>
            <person name="Brambilla E."/>
            <person name="Klenk H.-P."/>
            <person name="Eisen J.A."/>
        </authorList>
    </citation>
    <scope>NUCLEOTIDE SEQUENCE [LARGE SCALE GENOMIC DNA]</scope>
    <source>
        <strain evidence="2">DSM 3688</strain>
    </source>
</reference>
<sequence>MKKANLLLYLLLAAPLAAAPVLAKTKSSARPIAGEKGMGAYLMVYHKDATSSLYMATSRDGHTFTDVNDGRPILDGDTIAAQHGVRDPHIYRGPDGCYYMVATDLHVDGKAKGFRTTQWERDDKYGWGNNRGIVLMKSRDLIHWTHREVFINERFPERFGDMGCAWAPQTIYDPTTGRMMIYLTIRATPDGKTRCYYTYANSSFDDLETEPQLLFDYPDPNIQVLDADITPMPDGRFFMTYVAQEQPGGIRYMISDRVNSGYQYTEGQIDNEKRGCEAPQIYKLIGQDKWVMMYDVYSLRPHNFGFMETSDFKTFTPLGYFGKNQGTMRHTNFQEQKHGAVCQISEKEARRLEQYWADQQARQEKKMGAYLMVYHKDADHGIHFALSRDGYSFTALNEDRPVVKGDTIARQRGVRDPHIYRDAEGNFYLAATDLHIYAQREGLRSTEWERPGEKYGWGNNRALVLMKSRDLIHWAHTSVCLDSLDASLREIGCAWAPETAYDTETHRLMVYFTMRQGTAQASLYYAYVNPDFNRFTSLPKPLFTYPKPGITAIDGDICWGNGQYHLFYVAHDGTPGIKQATSSSITGPWTYDDRFCDEESVSCEAPHVYKLIGQKKWMLMTDVYGQKKHNFGFYATTDFSHFTNLGHFGDAGSPMRHTNFEEQKHGAVCWLTQEEARRLEQYWKKNRR</sequence>
<evidence type="ECO:0000256" key="1">
    <source>
        <dbReference type="SAM" id="SignalP"/>
    </source>
</evidence>
<organism evidence="3 4">
    <name type="scientific">Prevotella dentalis (strain ATCC 49559 / DSM 3688 / JCM 13448 / NCTC 12043 / ES 2772)</name>
    <name type="common">Mitsuokella dentalis</name>
    <dbReference type="NCBI Taxonomy" id="908937"/>
    <lineage>
        <taxon>Bacteria</taxon>
        <taxon>Pseudomonadati</taxon>
        <taxon>Bacteroidota</taxon>
        <taxon>Bacteroidia</taxon>
        <taxon>Bacteroidales</taxon>
        <taxon>Prevotellaceae</taxon>
        <taxon>Prevotella</taxon>
    </lineage>
</organism>
<dbReference type="EMBL" id="AFPW01000009">
    <property type="protein sequence ID" value="EGQ16240.1"/>
    <property type="molecule type" value="Genomic_DNA"/>
</dbReference>
<dbReference type="CDD" id="cd08983">
    <property type="entry name" value="GH43_Bt3655-like"/>
    <property type="match status" value="2"/>
</dbReference>
<proteinExistence type="predicted"/>
<dbReference type="eggNOG" id="COG3507">
    <property type="taxonomic scope" value="Bacteria"/>
</dbReference>
<reference evidence="3 4" key="1">
    <citation type="submission" date="2011-04" db="EMBL/GenBank/DDBJ databases">
        <authorList>
            <person name="Muzny D."/>
            <person name="Qin X."/>
            <person name="Deng J."/>
            <person name="Jiang H."/>
            <person name="Liu Y."/>
            <person name="Qu J."/>
            <person name="Song X.-Z."/>
            <person name="Zhang L."/>
            <person name="Thornton R."/>
            <person name="Coyle M."/>
            <person name="Francisco L."/>
            <person name="Jackson L."/>
            <person name="Javaid M."/>
            <person name="Korchina V."/>
            <person name="Kovar C."/>
            <person name="Mata R."/>
            <person name="Mathew T."/>
            <person name="Ngo R."/>
            <person name="Nguyen L."/>
            <person name="Nguyen N."/>
            <person name="Okwuonu G."/>
            <person name="Ongeri F."/>
            <person name="Pham C."/>
            <person name="Simmons D."/>
            <person name="Wilczek-Boney K."/>
            <person name="Hale W."/>
            <person name="Jakkamsetti A."/>
            <person name="Pham P."/>
            <person name="Ruth R."/>
            <person name="San Lucas F."/>
            <person name="Warren J."/>
            <person name="Zhang J."/>
            <person name="Zhao Z."/>
            <person name="Zhou C."/>
            <person name="Zhu D."/>
            <person name="Lee S."/>
            <person name="Bess C."/>
            <person name="Blankenburg K."/>
            <person name="Forbes L."/>
            <person name="Fu Q."/>
            <person name="Gubbala S."/>
            <person name="Hirani K."/>
            <person name="Jayaseelan J.C."/>
            <person name="Lara F."/>
            <person name="Munidasa M."/>
            <person name="Palculict T."/>
            <person name="Patil S."/>
            <person name="Pu L.-L."/>
            <person name="Saada N."/>
            <person name="Tang L."/>
            <person name="Weissenberger G."/>
            <person name="Zhu Y."/>
            <person name="Hemphill L."/>
            <person name="Shang Y."/>
            <person name="Youmans B."/>
            <person name="Ayvaz T."/>
            <person name="Ross M."/>
            <person name="Santibanez J."/>
            <person name="Aqrawi P."/>
            <person name="Gross S."/>
            <person name="Joshi V."/>
            <person name="Fowler G."/>
            <person name="Nazareth L."/>
            <person name="Reid J."/>
            <person name="Worley K."/>
            <person name="Petrosino J."/>
            <person name="Highlander S."/>
            <person name="Gibbs R."/>
        </authorList>
    </citation>
    <scope>NUCLEOTIDE SEQUENCE [LARGE SCALE GENOMIC DNA]</scope>
    <source>
        <strain evidence="3 4">DSM 3688</strain>
    </source>
</reference>
<dbReference type="OrthoDB" id="273314at2"/>
<keyword evidence="5" id="KW-1185">Reference proteome</keyword>
<dbReference type="SUPFAM" id="SSF75005">
    <property type="entry name" value="Arabinanase/levansucrase/invertase"/>
    <property type="match status" value="3"/>
</dbReference>
<keyword evidence="1" id="KW-0732">Signal</keyword>
<reference evidence="5" key="2">
    <citation type="submission" date="2012-02" db="EMBL/GenBank/DDBJ databases">
        <title>Complete sequence of chromosome 1 of Prevotella dentalis DSM 3688.</title>
        <authorList>
            <person name="Lucas S."/>
            <person name="Copeland A."/>
            <person name="Lapidus A."/>
            <person name="Glavina del Rio T."/>
            <person name="Dalin E."/>
            <person name="Tice H."/>
            <person name="Bruce D."/>
            <person name="Goodwin L."/>
            <person name="Pitluck S."/>
            <person name="Peters L."/>
            <person name="Mikhailova N."/>
            <person name="Chertkov O."/>
            <person name="Kyrpides N."/>
            <person name="Mavromatis K."/>
            <person name="Ivanova N."/>
            <person name="Brettin T."/>
            <person name="Detter J.C."/>
            <person name="Han C."/>
            <person name="Larimer F."/>
            <person name="Land M."/>
            <person name="Hauser L."/>
            <person name="Markowitz V."/>
            <person name="Cheng J.-F."/>
            <person name="Hugenholtz P."/>
            <person name="Woyke T."/>
            <person name="Wu D."/>
            <person name="Gronow S."/>
            <person name="Wellnitz S."/>
            <person name="Brambilla E."/>
            <person name="Klenk H.-P."/>
            <person name="Eisen J.A."/>
        </authorList>
    </citation>
    <scope>NUCLEOTIDE SEQUENCE [LARGE SCALE GENOMIC DNA]</scope>
    <source>
        <strain evidence="5">ATCC 49559 / DSM 3688 / JCM 13448 / NCTC 12043 / ES 2772</strain>
    </source>
</reference>
<dbReference type="Proteomes" id="UP000007820">
    <property type="component" value="Unassembled WGS sequence"/>
</dbReference>
<protein>
    <submittedName>
        <fullName evidence="2">Beta-fructosidase, levanase/invertase</fullName>
    </submittedName>
</protein>
<dbReference type="RefSeq" id="WP_005844473.1">
    <property type="nucleotide sequence ID" value="NC_019960.1"/>
</dbReference>
<dbReference type="Gene3D" id="2.115.10.20">
    <property type="entry name" value="Glycosyl hydrolase domain, family 43"/>
    <property type="match status" value="3"/>
</dbReference>
<dbReference type="HOGENOM" id="CLU_010779_2_0_10"/>
<evidence type="ECO:0000313" key="5">
    <source>
        <dbReference type="Proteomes" id="UP000010862"/>
    </source>
</evidence>
<feature type="signal peptide" evidence="1">
    <location>
        <begin position="1"/>
        <end position="23"/>
    </location>
</feature>
<evidence type="ECO:0000313" key="2">
    <source>
        <dbReference type="EMBL" id="AGB28204.1"/>
    </source>
</evidence>
<dbReference type="InterPro" id="IPR050727">
    <property type="entry name" value="GH43_arabinanases"/>
</dbReference>
<name>F9D1J2_PREDD</name>
<dbReference type="InterPro" id="IPR023296">
    <property type="entry name" value="Glyco_hydro_beta-prop_sf"/>
</dbReference>
<evidence type="ECO:0000313" key="4">
    <source>
        <dbReference type="Proteomes" id="UP000007820"/>
    </source>
</evidence>
<dbReference type="STRING" id="908937.Prede_0860"/>